<sequence length="57" mass="6707">MLSKILSVTQALIIIYVLSYLISKYYFDVKMNIIFDLIFGLCVFLMLFCSWLKGKMD</sequence>
<gene>
    <name evidence="2" type="ORF">SAMN05444955_114108</name>
</gene>
<keyword evidence="1" id="KW-0472">Membrane</keyword>
<keyword evidence="3" id="KW-1185">Reference proteome</keyword>
<accession>A0A1H8HM58</accession>
<feature type="transmembrane region" description="Helical" evidence="1">
    <location>
        <begin position="33"/>
        <end position="52"/>
    </location>
</feature>
<dbReference type="EMBL" id="FOCQ01000014">
    <property type="protein sequence ID" value="SEN57342.1"/>
    <property type="molecule type" value="Genomic_DNA"/>
</dbReference>
<feature type="transmembrane region" description="Helical" evidence="1">
    <location>
        <begin position="7"/>
        <end position="27"/>
    </location>
</feature>
<protein>
    <submittedName>
        <fullName evidence="2">Uncharacterized protein</fullName>
    </submittedName>
</protein>
<evidence type="ECO:0000256" key="1">
    <source>
        <dbReference type="SAM" id="Phobius"/>
    </source>
</evidence>
<reference evidence="2 3" key="1">
    <citation type="submission" date="2016-10" db="EMBL/GenBank/DDBJ databases">
        <authorList>
            <person name="de Groot N.N."/>
        </authorList>
    </citation>
    <scope>NUCLEOTIDE SEQUENCE [LARGE SCALE GENOMIC DNA]</scope>
    <source>
        <strain evidence="2 3">DSM 46701</strain>
    </source>
</reference>
<evidence type="ECO:0000313" key="3">
    <source>
        <dbReference type="Proteomes" id="UP000199695"/>
    </source>
</evidence>
<dbReference type="AlphaFoldDB" id="A0A1H8HM58"/>
<name>A0A1H8HM58_9BACL</name>
<evidence type="ECO:0000313" key="2">
    <source>
        <dbReference type="EMBL" id="SEN57342.1"/>
    </source>
</evidence>
<proteinExistence type="predicted"/>
<dbReference type="Proteomes" id="UP000199695">
    <property type="component" value="Unassembled WGS sequence"/>
</dbReference>
<keyword evidence="1" id="KW-1133">Transmembrane helix</keyword>
<organism evidence="2 3">
    <name type="scientific">Lihuaxuella thermophila</name>
    <dbReference type="NCBI Taxonomy" id="1173111"/>
    <lineage>
        <taxon>Bacteria</taxon>
        <taxon>Bacillati</taxon>
        <taxon>Bacillota</taxon>
        <taxon>Bacilli</taxon>
        <taxon>Bacillales</taxon>
        <taxon>Thermoactinomycetaceae</taxon>
        <taxon>Lihuaxuella</taxon>
    </lineage>
</organism>
<keyword evidence="1" id="KW-0812">Transmembrane</keyword>